<sequence>MMRVLSLREQLLIASSGRVTIRITQGAYRRAQHNSPMTSLVLTDSSQLTADGFEKLPDQIIYPYAEPYDQQKHIGTDGVGANRCRLCRLNRSCSCLGRDLGLDWITASTVSSRLLATSAAASNRLKEGELPG</sequence>
<organism evidence="1">
    <name type="scientific">Timema poppense</name>
    <name type="common">Walking stick</name>
    <dbReference type="NCBI Taxonomy" id="170557"/>
    <lineage>
        <taxon>Eukaryota</taxon>
        <taxon>Metazoa</taxon>
        <taxon>Ecdysozoa</taxon>
        <taxon>Arthropoda</taxon>
        <taxon>Hexapoda</taxon>
        <taxon>Insecta</taxon>
        <taxon>Pterygota</taxon>
        <taxon>Neoptera</taxon>
        <taxon>Polyneoptera</taxon>
        <taxon>Phasmatodea</taxon>
        <taxon>Timematodea</taxon>
        <taxon>Timematoidea</taxon>
        <taxon>Timematidae</taxon>
        <taxon>Timema</taxon>
    </lineage>
</organism>
<dbReference type="AlphaFoldDB" id="A0A7R9DJA9"/>
<proteinExistence type="predicted"/>
<name>A0A7R9DJA9_TIMPO</name>
<evidence type="ECO:0000313" key="1">
    <source>
        <dbReference type="EMBL" id="CAD7414840.1"/>
    </source>
</evidence>
<dbReference type="EMBL" id="OD008371">
    <property type="protein sequence ID" value="CAD7414840.1"/>
    <property type="molecule type" value="Genomic_DNA"/>
</dbReference>
<accession>A0A7R9DJA9</accession>
<protein>
    <submittedName>
        <fullName evidence="1">Uncharacterized protein</fullName>
    </submittedName>
</protein>
<reference evidence="1" key="1">
    <citation type="submission" date="2020-11" db="EMBL/GenBank/DDBJ databases">
        <authorList>
            <person name="Tran Van P."/>
        </authorList>
    </citation>
    <scope>NUCLEOTIDE SEQUENCE</scope>
</reference>
<gene>
    <name evidence="1" type="ORF">TPSB3V08_LOCUS9934</name>
</gene>